<dbReference type="RefSeq" id="XP_020117662.1">
    <property type="nucleotide sequence ID" value="XM_020261929.1"/>
</dbReference>
<proteinExistence type="predicted"/>
<evidence type="ECO:0000313" key="3">
    <source>
        <dbReference type="Proteomes" id="UP000214365"/>
    </source>
</evidence>
<reference evidence="2 3" key="1">
    <citation type="submission" date="2015-06" db="EMBL/GenBank/DDBJ databases">
        <title>Talaromyces atroroseus IBT 11181 draft genome.</title>
        <authorList>
            <person name="Rasmussen K.B."/>
            <person name="Rasmussen S."/>
            <person name="Petersen B."/>
            <person name="Sicheritz-Ponten T."/>
            <person name="Mortensen U.H."/>
            <person name="Thrane U."/>
        </authorList>
    </citation>
    <scope>NUCLEOTIDE SEQUENCE [LARGE SCALE GENOMIC DNA]</scope>
    <source>
        <strain evidence="2 3">IBT 11181</strain>
    </source>
</reference>
<dbReference type="EMBL" id="LFMY01000011">
    <property type="protein sequence ID" value="OKL57541.1"/>
    <property type="molecule type" value="Genomic_DNA"/>
</dbReference>
<organism evidence="2 3">
    <name type="scientific">Talaromyces atroroseus</name>
    <dbReference type="NCBI Taxonomy" id="1441469"/>
    <lineage>
        <taxon>Eukaryota</taxon>
        <taxon>Fungi</taxon>
        <taxon>Dikarya</taxon>
        <taxon>Ascomycota</taxon>
        <taxon>Pezizomycotina</taxon>
        <taxon>Eurotiomycetes</taxon>
        <taxon>Eurotiomycetidae</taxon>
        <taxon>Eurotiales</taxon>
        <taxon>Trichocomaceae</taxon>
        <taxon>Talaromyces</taxon>
        <taxon>Talaromyces sect. Trachyspermi</taxon>
    </lineage>
</organism>
<protein>
    <submittedName>
        <fullName evidence="2">Uncharacterized protein</fullName>
    </submittedName>
</protein>
<name>A0A225A9I9_TALAT</name>
<dbReference type="Proteomes" id="UP000214365">
    <property type="component" value="Unassembled WGS sequence"/>
</dbReference>
<keyword evidence="3" id="KW-1185">Reference proteome</keyword>
<feature type="region of interest" description="Disordered" evidence="1">
    <location>
        <begin position="378"/>
        <end position="457"/>
    </location>
</feature>
<sequence>MSSLTGFLSRIRSIEADEMIDVKALAARHATKQRFTAKSLFTQPTEQPSYRRNKLKIIRDKMYSSQSEIAVADIPVARGTWDESPLAAASQRSTDSKTFVHKTHVYTPTGQDRNNAAALGNTVSPPYPPVPENDLVTMAPLSVSMPELRRTIDEVVFENYRRENGLQMPLASSSTCSTPDIMRPAPSLYSQFSFKSSISDFSTGNSSVNPVEARIFDESSVKSTEKSPPQTITKKSARTTENTKRFTESNTKQQKPRNNKQELWNKPLPAIPMSVSAIKLPREPTLRASNHVANLMSKYTASAPVWADSNESPTDKYFRPHPVANVKTLPQEAFDLEFELDKITAEAKNGQSGRSLQNEEHVVAPLNVVARKHVWNVPAPARGQSGGSSDLPSPKPHLESTKSTMQRQRPLTPKLDPKEANLLVRSRSTDSQVAKALGVASEGDEKSNNTNPSTIPANTFVRAGITPQLRPAVISKCSETPDNVGLYTRSFIVDPPSIPSPIDDKNEVVEDDNETMPHGDKIFIKLSHVESVVLNFHLLHPCS</sequence>
<evidence type="ECO:0000313" key="2">
    <source>
        <dbReference type="EMBL" id="OKL57541.1"/>
    </source>
</evidence>
<accession>A0A225A9I9</accession>
<dbReference type="AlphaFoldDB" id="A0A225A9I9"/>
<dbReference type="GeneID" id="31006789"/>
<feature type="compositionally biased region" description="Polar residues" evidence="1">
    <location>
        <begin position="448"/>
        <end position="457"/>
    </location>
</feature>
<feature type="region of interest" description="Disordered" evidence="1">
    <location>
        <begin position="219"/>
        <end position="261"/>
    </location>
</feature>
<comment type="caution">
    <text evidence="2">The sequence shown here is derived from an EMBL/GenBank/DDBJ whole genome shotgun (WGS) entry which is preliminary data.</text>
</comment>
<gene>
    <name evidence="2" type="ORF">UA08_07033</name>
</gene>
<evidence type="ECO:0000256" key="1">
    <source>
        <dbReference type="SAM" id="MobiDB-lite"/>
    </source>
</evidence>